<feature type="transmembrane region" description="Helical" evidence="2">
    <location>
        <begin position="7"/>
        <end position="25"/>
    </location>
</feature>
<organism evidence="3 4">
    <name type="scientific">Paenibacillus barcinonensis</name>
    <dbReference type="NCBI Taxonomy" id="198119"/>
    <lineage>
        <taxon>Bacteria</taxon>
        <taxon>Bacillati</taxon>
        <taxon>Bacillota</taxon>
        <taxon>Bacilli</taxon>
        <taxon>Bacillales</taxon>
        <taxon>Paenibacillaceae</taxon>
        <taxon>Paenibacillus</taxon>
    </lineage>
</organism>
<gene>
    <name evidence="3" type="ORF">DFQ00_102368</name>
</gene>
<comment type="caution">
    <text evidence="3">The sequence shown here is derived from an EMBL/GenBank/DDBJ whole genome shotgun (WGS) entry which is preliminary data.</text>
</comment>
<keyword evidence="2" id="KW-0812">Transmembrane</keyword>
<evidence type="ECO:0000256" key="1">
    <source>
        <dbReference type="SAM" id="Coils"/>
    </source>
</evidence>
<dbReference type="Proteomes" id="UP000247790">
    <property type="component" value="Unassembled WGS sequence"/>
</dbReference>
<sequence length="256" mass="29531">MKRFVYLILLIIGLPVVLNYALFSWQAPGVNADENAWLGFFANYVGLISAVCIALYQQHIQRKKDKEDELVQKKKEEDRLKRDNRSYIVLHDFNSNLRLKNVKTHENSRIIETEGYRKLVDSLNTMTGASDAFNTSFLKLSHYGNPEVILDCRVFLQTKTSEGNLGNFKVDIGVFEKGIEIFIPTVPINAHVGDTVEIIEVKVEYSTLSNEKVHYIHSLPEKKDICKIINDGQEEVLYEFQLDESSWIYPNKLQRD</sequence>
<evidence type="ECO:0000256" key="2">
    <source>
        <dbReference type="SAM" id="Phobius"/>
    </source>
</evidence>
<keyword evidence="1" id="KW-0175">Coiled coil</keyword>
<proteinExistence type="predicted"/>
<protein>
    <submittedName>
        <fullName evidence="3">Uncharacterized protein</fullName>
    </submittedName>
</protein>
<feature type="coiled-coil region" evidence="1">
    <location>
        <begin position="56"/>
        <end position="83"/>
    </location>
</feature>
<accession>A0A2V4W8C6</accession>
<reference evidence="3 4" key="1">
    <citation type="submission" date="2018-06" db="EMBL/GenBank/DDBJ databases">
        <title>Genomic Encyclopedia of Type Strains, Phase III (KMG-III): the genomes of soil and plant-associated and newly described type strains.</title>
        <authorList>
            <person name="Whitman W."/>
        </authorList>
    </citation>
    <scope>NUCLEOTIDE SEQUENCE [LARGE SCALE GENOMIC DNA]</scope>
    <source>
        <strain evidence="3 4">CECT 7022</strain>
    </source>
</reference>
<evidence type="ECO:0000313" key="4">
    <source>
        <dbReference type="Proteomes" id="UP000247790"/>
    </source>
</evidence>
<name>A0A2V4W8C6_PAEBA</name>
<dbReference type="EMBL" id="QJSW01000002">
    <property type="protein sequence ID" value="PYE51573.1"/>
    <property type="molecule type" value="Genomic_DNA"/>
</dbReference>
<dbReference type="AlphaFoldDB" id="A0A2V4W8C6"/>
<keyword evidence="2" id="KW-1133">Transmembrane helix</keyword>
<evidence type="ECO:0000313" key="3">
    <source>
        <dbReference type="EMBL" id="PYE51573.1"/>
    </source>
</evidence>
<feature type="transmembrane region" description="Helical" evidence="2">
    <location>
        <begin position="37"/>
        <end position="56"/>
    </location>
</feature>
<keyword evidence="2" id="KW-0472">Membrane</keyword>